<evidence type="ECO:0000259" key="13">
    <source>
        <dbReference type="Pfam" id="PF08407"/>
    </source>
</evidence>
<feature type="transmembrane region" description="Helical" evidence="11">
    <location>
        <begin position="726"/>
        <end position="753"/>
    </location>
</feature>
<evidence type="ECO:0000313" key="14">
    <source>
        <dbReference type="EMBL" id="ORY73503.1"/>
    </source>
</evidence>
<dbReference type="EMBL" id="MCOG01000033">
    <property type="protein sequence ID" value="ORY73503.1"/>
    <property type="molecule type" value="Genomic_DNA"/>
</dbReference>
<dbReference type="GO" id="GO:0004100">
    <property type="term" value="F:chitin synthase activity"/>
    <property type="evidence" value="ECO:0007669"/>
    <property type="project" value="UniProtKB-UniRule"/>
</dbReference>
<dbReference type="InterPro" id="IPR029044">
    <property type="entry name" value="Nucleotide-diphossugar_trans"/>
</dbReference>
<evidence type="ECO:0000256" key="4">
    <source>
        <dbReference type="ARBA" id="ARBA00022676"/>
    </source>
</evidence>
<comment type="caution">
    <text evidence="14">The sequence shown here is derived from an EMBL/GenBank/DDBJ whole genome shotgun (WGS) entry which is preliminary data.</text>
</comment>
<feature type="region of interest" description="Disordered" evidence="12">
    <location>
        <begin position="199"/>
        <end position="233"/>
    </location>
</feature>
<dbReference type="GO" id="GO:0006031">
    <property type="term" value="P:chitin biosynthetic process"/>
    <property type="evidence" value="ECO:0007669"/>
    <property type="project" value="UniProtKB-UniRule"/>
</dbReference>
<feature type="region of interest" description="Disordered" evidence="12">
    <location>
        <begin position="1"/>
        <end position="27"/>
    </location>
</feature>
<dbReference type="EC" id="2.4.1.16" evidence="2 11"/>
<comment type="catalytic activity">
    <reaction evidence="11">
        <text>[(1-&gt;4)-N-acetyl-beta-D-glucosaminyl](n) + UDP-N-acetyl-alpha-D-glucosamine = [(1-&gt;4)-N-acetyl-beta-D-glucosaminyl](n+1) + UDP + H(+)</text>
        <dbReference type="Rhea" id="RHEA:16637"/>
        <dbReference type="Rhea" id="RHEA-COMP:9593"/>
        <dbReference type="Rhea" id="RHEA-COMP:9595"/>
        <dbReference type="ChEBI" id="CHEBI:15378"/>
        <dbReference type="ChEBI" id="CHEBI:17029"/>
        <dbReference type="ChEBI" id="CHEBI:57705"/>
        <dbReference type="ChEBI" id="CHEBI:58223"/>
        <dbReference type="EC" id="2.4.1.16"/>
    </reaction>
</comment>
<gene>
    <name evidence="14" type="ORF">LY90DRAFT_378655</name>
</gene>
<dbReference type="Pfam" id="PF08407">
    <property type="entry name" value="Chitin_synth_1N"/>
    <property type="match status" value="1"/>
</dbReference>
<keyword evidence="3 11" id="KW-1003">Cell membrane</keyword>
<feature type="transmembrane region" description="Helical" evidence="11">
    <location>
        <begin position="807"/>
        <end position="826"/>
    </location>
</feature>
<dbReference type="PANTHER" id="PTHR22914:SF9">
    <property type="entry name" value="CHITIN SYNTHASE 1"/>
    <property type="match status" value="1"/>
</dbReference>
<evidence type="ECO:0000256" key="9">
    <source>
        <dbReference type="ARBA" id="ARBA00023316"/>
    </source>
</evidence>
<keyword evidence="9 11" id="KW-0961">Cell wall biogenesis/degradation</keyword>
<dbReference type="Proteomes" id="UP000193920">
    <property type="component" value="Unassembled WGS sequence"/>
</dbReference>
<dbReference type="AlphaFoldDB" id="A0A1Y2EPJ6"/>
<evidence type="ECO:0000313" key="15">
    <source>
        <dbReference type="Proteomes" id="UP000193920"/>
    </source>
</evidence>
<evidence type="ECO:0000256" key="7">
    <source>
        <dbReference type="ARBA" id="ARBA00022989"/>
    </source>
</evidence>
<feature type="compositionally biased region" description="Polar residues" evidence="12">
    <location>
        <begin position="215"/>
        <end position="233"/>
    </location>
</feature>
<feature type="transmembrane region" description="Helical" evidence="11">
    <location>
        <begin position="695"/>
        <end position="714"/>
    </location>
</feature>
<evidence type="ECO:0000256" key="8">
    <source>
        <dbReference type="ARBA" id="ARBA00023136"/>
    </source>
</evidence>
<dbReference type="CDD" id="cd04190">
    <property type="entry name" value="Chitin_synth_C"/>
    <property type="match status" value="1"/>
</dbReference>
<feature type="transmembrane region" description="Helical" evidence="11">
    <location>
        <begin position="774"/>
        <end position="795"/>
    </location>
</feature>
<reference evidence="14 15" key="1">
    <citation type="submission" date="2016-08" db="EMBL/GenBank/DDBJ databases">
        <title>A Parts List for Fungal Cellulosomes Revealed by Comparative Genomics.</title>
        <authorList>
            <consortium name="DOE Joint Genome Institute"/>
            <person name="Haitjema C.H."/>
            <person name="Gilmore S.P."/>
            <person name="Henske J.K."/>
            <person name="Solomon K.V."/>
            <person name="De Groot R."/>
            <person name="Kuo A."/>
            <person name="Mondo S.J."/>
            <person name="Salamov A.A."/>
            <person name="Labutti K."/>
            <person name="Zhao Z."/>
            <person name="Chiniquy J."/>
            <person name="Barry K."/>
            <person name="Brewer H.M."/>
            <person name="Purvine S.O."/>
            <person name="Wright A.T."/>
            <person name="Boxma B."/>
            <person name="Van Alen T."/>
            <person name="Hackstein J.H."/>
            <person name="Baker S.E."/>
            <person name="Grigoriev I.V."/>
            <person name="O'Malley M.A."/>
        </authorList>
    </citation>
    <scope>NUCLEOTIDE SEQUENCE [LARGE SCALE GENOMIC DNA]</scope>
    <source>
        <strain evidence="14 15">G1</strain>
    </source>
</reference>
<sequence>MQNQDKGNNNNNNNNGNRNSLQNIGVPNNNNINFNQRPSNMNGNMNVPQMGLRPQNLNSPPMPRPQNMNNLQMSPRPQNMNNFPMSQRPQNMNNFPMGQRPQNMNNLPMGQRPQNINGPSMPRPQNMSNFPMGQRPQNINGPSMPRPQNMNIQQMPVMPNPQRPLYKSGSGPLNDNYSNDNINFNDSNTALLPADMDISNSSLPLSPGSSDQSLNNSTSPLMPQTPQNNEPISNINDRLKKVQLYKGNYIVNCPVPDGVLRKGIFGRDIEEFGYLRYSAVTCDPNDFEKCNFTLRQRLWNRETELFIVLTMYNEDEILFARSMSSVMENITYMCNKDKKWGMDGWKRVIVCIVSDGRKKINSRVLNMLEFMGVYQEGVMKEKVNEKEVQAHLFEYTTQVFLDQKMKDKGAIDNYLPVQLLFCLKEKNKKKINSHRWFFNAFGKILNPNVCVLIDVGTRPTSTSIHALWKAFDKNKNIAGACGEIKCDLGKNWRNLLNPLVATQHFEYKMSNILDKPLESVFGYISVLPGAFSAYRYSALQGQPLQAYFKGETLHERPDGSLFKSNMYLAEDRILCFELVAKKGAKYLLKYVRAAKAETDVPDNIPEFISQRRRWLNGSFFASLYSTYNWREVYNTEHSSIRKFVFGIEFVYNIFSLLFSWFGLANFFLTFYFLAHSVIDNSEDTNLTFMKNFGPTLFLIMETIYAYAIICIFISSLGNRPQGSRLLYLACIILFAVVMVFILILTILTIYQVLKVKELSKNSGDPDRINKSNKNVYGMFFSLLATYGLYFISSLIHLQPAHMFTSFIQYMLLLPSFINILMVYAFCNTHDVSWGTKGSTDDASSKLGSITAKPGENIHVELPSKENINSHYEKLLPELKKGKIEEPKTVDHNQAIQDGKQNFRTYLVLFWIFCNSILLILGLTVFNRSYSILNKEFNPYLDFIFYSVLLLSGVRFIGSTLYIIQEIIS</sequence>
<evidence type="ECO:0000256" key="3">
    <source>
        <dbReference type="ARBA" id="ARBA00022475"/>
    </source>
</evidence>
<dbReference type="PANTHER" id="PTHR22914">
    <property type="entry name" value="CHITIN SYNTHASE"/>
    <property type="match status" value="1"/>
</dbReference>
<keyword evidence="8 11" id="KW-0472">Membrane</keyword>
<evidence type="ECO:0000256" key="5">
    <source>
        <dbReference type="ARBA" id="ARBA00022679"/>
    </source>
</evidence>
<feature type="domain" description="Chitin synthase N-terminal" evidence="13">
    <location>
        <begin position="239"/>
        <end position="304"/>
    </location>
</feature>
<feature type="transmembrane region" description="Helical" evidence="11">
    <location>
        <begin position="649"/>
        <end position="674"/>
    </location>
</feature>
<feature type="transmembrane region" description="Helical" evidence="11">
    <location>
        <begin position="942"/>
        <end position="963"/>
    </location>
</feature>
<evidence type="ECO:0000256" key="6">
    <source>
        <dbReference type="ARBA" id="ARBA00022692"/>
    </source>
</evidence>
<dbReference type="InterPro" id="IPR013616">
    <property type="entry name" value="Chitin_synth_N"/>
</dbReference>
<keyword evidence="6 11" id="KW-0812">Transmembrane</keyword>
<dbReference type="GO" id="GO:0005886">
    <property type="term" value="C:plasma membrane"/>
    <property type="evidence" value="ECO:0007669"/>
    <property type="project" value="UniProtKB-SubCell"/>
</dbReference>
<keyword evidence="4 11" id="KW-0328">Glycosyltransferase</keyword>
<dbReference type="STRING" id="1754190.A0A1Y2EPJ6"/>
<evidence type="ECO:0000256" key="1">
    <source>
        <dbReference type="ARBA" id="ARBA00004651"/>
    </source>
</evidence>
<keyword evidence="5 11" id="KW-0808">Transferase</keyword>
<accession>A0A1Y2EPJ6</accession>
<dbReference type="InterPro" id="IPR004835">
    <property type="entry name" value="Chitin_synth"/>
</dbReference>
<comment type="subcellular location">
    <subcellularLocation>
        <location evidence="1 11">Cell membrane</location>
        <topology evidence="1 11">Multi-pass membrane protein</topology>
    </subcellularLocation>
</comment>
<comment type="similarity">
    <text evidence="11">Belongs to the chitin synthase family.</text>
</comment>
<dbReference type="OrthoDB" id="26569at2759"/>
<comment type="function">
    <text evidence="10 11">Polymerizes chitin, a structural polymer of the cell wall and septum, by transferring the sugar moiety of UDP-GlcNAc to the non-reducing end of the growing chitin polymer.</text>
</comment>
<dbReference type="GO" id="GO:0030428">
    <property type="term" value="C:cell septum"/>
    <property type="evidence" value="ECO:0007669"/>
    <property type="project" value="TreeGrafter"/>
</dbReference>
<dbReference type="GO" id="GO:0071555">
    <property type="term" value="P:cell wall organization"/>
    <property type="evidence" value="ECO:0007669"/>
    <property type="project" value="UniProtKB-KW"/>
</dbReference>
<evidence type="ECO:0000256" key="11">
    <source>
        <dbReference type="RuleBase" id="RU366040"/>
    </source>
</evidence>
<feature type="compositionally biased region" description="Polar residues" evidence="12">
    <location>
        <begin position="95"/>
        <end position="154"/>
    </location>
</feature>
<dbReference type="SUPFAM" id="SSF53448">
    <property type="entry name" value="Nucleotide-diphospho-sugar transferases"/>
    <property type="match status" value="1"/>
</dbReference>
<evidence type="ECO:0000256" key="10">
    <source>
        <dbReference type="ARBA" id="ARBA00024009"/>
    </source>
</evidence>
<keyword evidence="7 11" id="KW-1133">Transmembrane helix</keyword>
<feature type="compositionally biased region" description="Low complexity" evidence="12">
    <location>
        <begin position="199"/>
        <end position="214"/>
    </location>
</feature>
<dbReference type="Pfam" id="PF01644">
    <property type="entry name" value="Chitin_synth_1"/>
    <property type="match status" value="1"/>
</dbReference>
<feature type="compositionally biased region" description="Low complexity" evidence="12">
    <location>
        <begin position="7"/>
        <end position="27"/>
    </location>
</feature>
<feature type="region of interest" description="Disordered" evidence="12">
    <location>
        <begin position="95"/>
        <end position="181"/>
    </location>
</feature>
<evidence type="ECO:0000256" key="12">
    <source>
        <dbReference type="SAM" id="MobiDB-lite"/>
    </source>
</evidence>
<protein>
    <recommendedName>
        <fullName evidence="2 11">Chitin synthase</fullName>
        <ecNumber evidence="2 11">2.4.1.16</ecNumber>
    </recommendedName>
</protein>
<evidence type="ECO:0000256" key="2">
    <source>
        <dbReference type="ARBA" id="ARBA00012543"/>
    </source>
</evidence>
<feature type="transmembrane region" description="Helical" evidence="11">
    <location>
        <begin position="905"/>
        <end position="922"/>
    </location>
</feature>
<organism evidence="14 15">
    <name type="scientific">Neocallimastix californiae</name>
    <dbReference type="NCBI Taxonomy" id="1754190"/>
    <lineage>
        <taxon>Eukaryota</taxon>
        <taxon>Fungi</taxon>
        <taxon>Fungi incertae sedis</taxon>
        <taxon>Chytridiomycota</taxon>
        <taxon>Chytridiomycota incertae sedis</taxon>
        <taxon>Neocallimastigomycetes</taxon>
        <taxon>Neocallimastigales</taxon>
        <taxon>Neocallimastigaceae</taxon>
        <taxon>Neocallimastix</taxon>
    </lineage>
</organism>
<proteinExistence type="inferred from homology"/>
<name>A0A1Y2EPJ6_9FUNG</name>
<keyword evidence="15" id="KW-1185">Reference proteome</keyword>